<protein>
    <submittedName>
        <fullName evidence="1">Uncharacterized protein</fullName>
    </submittedName>
</protein>
<dbReference type="KEGG" id="cacn:RN83_00865"/>
<reference evidence="1 2" key="1">
    <citation type="submission" date="2017-02" db="EMBL/GenBank/DDBJ databases">
        <title>Prevalence of linear plasmids in Propionibacterium acnes isolates obtained from cancerous prostatic tissue.</title>
        <authorList>
            <person name="Davidsson S."/>
            <person name="Bruggemann H."/>
        </authorList>
    </citation>
    <scope>NUCLEOTIDE SEQUENCE [LARGE SCALE GENOMIC DNA]</scope>
    <source>
        <strain evidence="1 2">09-9</strain>
    </source>
</reference>
<gene>
    <name evidence="1" type="ORF">APS60_00420</name>
</gene>
<accession>A0AA44ZFC0</accession>
<evidence type="ECO:0000313" key="1">
    <source>
        <dbReference type="EMBL" id="PHJ27994.1"/>
    </source>
</evidence>
<dbReference type="AlphaFoldDB" id="A0AA44ZFC0"/>
<organism evidence="1 2">
    <name type="scientific">Cutibacterium acnes</name>
    <name type="common">Propionibacterium acnes</name>
    <dbReference type="NCBI Taxonomy" id="1747"/>
    <lineage>
        <taxon>Bacteria</taxon>
        <taxon>Bacillati</taxon>
        <taxon>Actinomycetota</taxon>
        <taxon>Actinomycetes</taxon>
        <taxon>Propionibacteriales</taxon>
        <taxon>Propionibacteriaceae</taxon>
        <taxon>Cutibacterium</taxon>
    </lineage>
</organism>
<dbReference type="EMBL" id="LKVB01000002">
    <property type="protein sequence ID" value="PHJ27994.1"/>
    <property type="molecule type" value="Genomic_DNA"/>
</dbReference>
<evidence type="ECO:0000313" key="2">
    <source>
        <dbReference type="Proteomes" id="UP000223982"/>
    </source>
</evidence>
<comment type="caution">
    <text evidence="1">The sequence shown here is derived from an EMBL/GenBank/DDBJ whole genome shotgun (WGS) entry which is preliminary data.</text>
</comment>
<proteinExistence type="predicted"/>
<name>A0AA44ZFC0_CUTAC</name>
<dbReference type="RefSeq" id="WP_002512800.1">
    <property type="nucleotide sequence ID" value="NZ_CABIZT010000002.1"/>
</dbReference>
<sequence>MSHDQGKTWTITGHVLTSPWSTTRGDTDAFGQQRYNYSDGDPRLFVDQASGYFYVYYGSRVIPKRGAGGSNVGLSHVARAPMSGKMAPGTWHKWFGGAWSQPGIGGRESNLVPVTPDAPLGYTPVDRDYKPTAPGNVEEQVAADTLPVKSDLFIMNITWDAHLGTYIGAPEVVNGTAPQHYYMTDNLATQKWRLIGDSGTWYRWFLDNGNRTDSMVVGRTMRSYCSIACSTSDGEYSELTIGGNLPQANMVRTSRAMRIESNAGLALGQVADGTATTAQRWPYKNRLLMPSP</sequence>
<dbReference type="Proteomes" id="UP000223982">
    <property type="component" value="Unassembled WGS sequence"/>
</dbReference>